<dbReference type="InterPro" id="IPR023509">
    <property type="entry name" value="DTD-like_sf"/>
</dbReference>
<evidence type="ECO:0000256" key="8">
    <source>
        <dbReference type="ARBA" id="ARBA00022884"/>
    </source>
</evidence>
<keyword evidence="6 12" id="KW-0862">Zinc</keyword>
<evidence type="ECO:0000259" key="13">
    <source>
        <dbReference type="PROSITE" id="PS50862"/>
    </source>
</evidence>
<evidence type="ECO:0000256" key="5">
    <source>
        <dbReference type="ARBA" id="ARBA00022741"/>
    </source>
</evidence>
<evidence type="ECO:0000256" key="10">
    <source>
        <dbReference type="ARBA" id="ARBA00023146"/>
    </source>
</evidence>
<dbReference type="Pfam" id="PF08915">
    <property type="entry name" value="tRNA-Thr_ED"/>
    <property type="match status" value="1"/>
</dbReference>
<reference evidence="14" key="1">
    <citation type="journal article" date="2020" name="mSystems">
        <title>Genome- and Community-Level Interaction Insights into Carbon Utilization and Element Cycling Functions of Hydrothermarchaeota in Hydrothermal Sediment.</title>
        <authorList>
            <person name="Zhou Z."/>
            <person name="Liu Y."/>
            <person name="Xu W."/>
            <person name="Pan J."/>
            <person name="Luo Z.H."/>
            <person name="Li M."/>
        </authorList>
    </citation>
    <scope>NUCLEOTIDE SEQUENCE [LARGE SCALE GENOMIC DNA]</scope>
    <source>
        <strain evidence="14">SpSt-658</strain>
    </source>
</reference>
<keyword evidence="5 12" id="KW-0547">Nucleotide-binding</keyword>
<evidence type="ECO:0000256" key="9">
    <source>
        <dbReference type="ARBA" id="ARBA00022917"/>
    </source>
</evidence>
<dbReference type="Pfam" id="PF03129">
    <property type="entry name" value="HGTP_anticodon"/>
    <property type="match status" value="1"/>
</dbReference>
<keyword evidence="4 12" id="KW-0436">Ligase</keyword>
<dbReference type="Pfam" id="PF00587">
    <property type="entry name" value="tRNA-synt_2b"/>
    <property type="match status" value="1"/>
</dbReference>
<feature type="binding site" evidence="12">
    <location>
        <position position="291"/>
    </location>
    <ligand>
        <name>Zn(2+)</name>
        <dbReference type="ChEBI" id="CHEBI:29105"/>
        <note>catalytic</note>
    </ligand>
</feature>
<feature type="binding site" evidence="12">
    <location>
        <position position="342"/>
    </location>
    <ligand>
        <name>Zn(2+)</name>
        <dbReference type="ChEBI" id="CHEBI:29105"/>
        <note>catalytic</note>
    </ligand>
</feature>
<dbReference type="EMBL" id="DTCA01000068">
    <property type="protein sequence ID" value="HGM07186.1"/>
    <property type="molecule type" value="Genomic_DNA"/>
</dbReference>
<dbReference type="GO" id="GO:0006435">
    <property type="term" value="P:threonyl-tRNA aminoacylation"/>
    <property type="evidence" value="ECO:0007669"/>
    <property type="project" value="UniProtKB-UniRule"/>
</dbReference>
<evidence type="ECO:0000256" key="11">
    <source>
        <dbReference type="ARBA" id="ARBA00049515"/>
    </source>
</evidence>
<comment type="cofactor">
    <cofactor evidence="12">
        <name>Zn(2+)</name>
        <dbReference type="ChEBI" id="CHEBI:29105"/>
    </cofactor>
    <text evidence="12">Binds 1 zinc ion per subunit.</text>
</comment>
<keyword evidence="10 12" id="KW-0030">Aminoacyl-tRNA synthetase</keyword>
<accession>A0A7C4D0E4</accession>
<comment type="catalytic activity">
    <reaction evidence="11 12">
        <text>tRNA(Thr) + L-threonine + ATP = L-threonyl-tRNA(Thr) + AMP + diphosphate + H(+)</text>
        <dbReference type="Rhea" id="RHEA:24624"/>
        <dbReference type="Rhea" id="RHEA-COMP:9670"/>
        <dbReference type="Rhea" id="RHEA-COMP:9704"/>
        <dbReference type="ChEBI" id="CHEBI:15378"/>
        <dbReference type="ChEBI" id="CHEBI:30616"/>
        <dbReference type="ChEBI" id="CHEBI:33019"/>
        <dbReference type="ChEBI" id="CHEBI:57926"/>
        <dbReference type="ChEBI" id="CHEBI:78442"/>
        <dbReference type="ChEBI" id="CHEBI:78534"/>
        <dbReference type="ChEBI" id="CHEBI:456215"/>
        <dbReference type="EC" id="6.1.1.3"/>
    </reaction>
</comment>
<name>A0A7C4D0E4_9CREN</name>
<keyword evidence="7 12" id="KW-0067">ATP-binding</keyword>
<dbReference type="PROSITE" id="PS50862">
    <property type="entry name" value="AA_TRNA_LIGASE_II"/>
    <property type="match status" value="1"/>
</dbReference>
<feature type="binding site" evidence="12">
    <location>
        <position position="463"/>
    </location>
    <ligand>
        <name>Zn(2+)</name>
        <dbReference type="ChEBI" id="CHEBI:29105"/>
        <note>catalytic</note>
    </ligand>
</feature>
<dbReference type="Gene3D" id="3.30.930.10">
    <property type="entry name" value="Bira Bifunctional Protein, Domain 2"/>
    <property type="match status" value="1"/>
</dbReference>
<keyword evidence="9 12" id="KW-0648">Protein biosynthesis</keyword>
<proteinExistence type="inferred from homology"/>
<dbReference type="Gene3D" id="3.50.80.10">
    <property type="entry name" value="D-tyrosyl-tRNA(Tyr) deacylase"/>
    <property type="match status" value="1"/>
</dbReference>
<dbReference type="InterPro" id="IPR015011">
    <property type="entry name" value="Threonyl-tRNA_syn_edit_dom_arc"/>
</dbReference>
<dbReference type="InterPro" id="IPR045864">
    <property type="entry name" value="aa-tRNA-synth_II/BPL/LPL"/>
</dbReference>
<evidence type="ECO:0000256" key="7">
    <source>
        <dbReference type="ARBA" id="ARBA00022840"/>
    </source>
</evidence>
<evidence type="ECO:0000256" key="6">
    <source>
        <dbReference type="ARBA" id="ARBA00022833"/>
    </source>
</evidence>
<keyword evidence="8 12" id="KW-0694">RNA-binding</keyword>
<keyword evidence="12" id="KW-0479">Metal-binding</keyword>
<dbReference type="PANTHER" id="PTHR11451:SF44">
    <property type="entry name" value="THREONINE--TRNA LIGASE, CHLOROPLASTIC_MITOCHONDRIAL 2"/>
    <property type="match status" value="1"/>
</dbReference>
<comment type="subcellular location">
    <subcellularLocation>
        <location evidence="12">Cytoplasm</location>
    </subcellularLocation>
</comment>
<evidence type="ECO:0000256" key="1">
    <source>
        <dbReference type="ARBA" id="ARBA00008226"/>
    </source>
</evidence>
<dbReference type="GO" id="GO:0005524">
    <property type="term" value="F:ATP binding"/>
    <property type="evidence" value="ECO:0007669"/>
    <property type="project" value="UniProtKB-UniRule"/>
</dbReference>
<feature type="domain" description="Aminoacyl-transfer RNA synthetases class-II family profile" evidence="13">
    <location>
        <begin position="247"/>
        <end position="491"/>
    </location>
</feature>
<sequence length="619" mass="72871">MRLLFIHAKMFMYNIVSKAVDEADDITDDVIHGKELNNVLVVFTSIESSDEKAPEIVVEKACEEILDVYKKVKADSILLYPYAHLSYSLASPYRAREILNNLYRSLLKRNVRVYKAPFGWYKEFLIHCYGHPLSELSRHIEVDQVMQKKVIEKKFYIMTPNGMIYNPEEYIFKDEEKEFKILVDKEVFGKELEGGESRINKYLKKFGFEWEEISDKGHMRYQPHATVILDAVSMYSWIVASSLGIPVFRVRGTNMFSLRAEPVKQHAELFGERMYEITMDNETLILRFAACYQQFSILKDWTLSYKDLPLGMFEVADSYRYEQRGELVLGFRLRKFHMPDLHILTRDIEEAKKVVHIIRDKIVEEAKKIGREYLAIYNVTEDFFNNHRDYIQELVRREGKPVLIAIYPANIYYWVINVEYIIIDEMKRPREIATWQIDVGNAKRFNIYYTNENGEKLHPVIIHTALLGSLERYIYMVFDTITQAENKGQAPVLPTWLSPIQVRIIPVRKEHFEYSYKIAHELLRYGFRVDIDDRNESLGKKIREAGIEWIPYVVVVGDREVNTNTINVRIRRDNVQKIMTLDELISMLLKDMAGYPIVPSALPLLLSQRPTLYYLRPIE</sequence>
<dbReference type="InterPro" id="IPR006195">
    <property type="entry name" value="aa-tRNA-synth_II"/>
</dbReference>
<comment type="subunit">
    <text evidence="12">Homodimer.</text>
</comment>
<dbReference type="GO" id="GO:0008270">
    <property type="term" value="F:zinc ion binding"/>
    <property type="evidence" value="ECO:0007669"/>
    <property type="project" value="InterPro"/>
</dbReference>
<dbReference type="InterPro" id="IPR047246">
    <property type="entry name" value="ThrRS_anticodon"/>
</dbReference>
<dbReference type="InterPro" id="IPR002320">
    <property type="entry name" value="Thr-tRNA-ligase_IIa"/>
</dbReference>
<dbReference type="SUPFAM" id="SSF55681">
    <property type="entry name" value="Class II aaRS and biotin synthetases"/>
    <property type="match status" value="1"/>
</dbReference>
<keyword evidence="3 12" id="KW-0820">tRNA-binding</keyword>
<dbReference type="InterPro" id="IPR036621">
    <property type="entry name" value="Anticodon-bd_dom_sf"/>
</dbReference>
<dbReference type="InterPro" id="IPR002314">
    <property type="entry name" value="aa-tRNA-synt_IIb"/>
</dbReference>
<dbReference type="NCBIfam" id="NF003068">
    <property type="entry name" value="PRK03991.1"/>
    <property type="match status" value="1"/>
</dbReference>
<organism evidence="14">
    <name type="scientific">Ignisphaera aggregans</name>
    <dbReference type="NCBI Taxonomy" id="334771"/>
    <lineage>
        <taxon>Archaea</taxon>
        <taxon>Thermoproteota</taxon>
        <taxon>Thermoprotei</taxon>
        <taxon>Desulfurococcales</taxon>
        <taxon>Desulfurococcaceae</taxon>
        <taxon>Ignisphaera</taxon>
    </lineage>
</organism>
<comment type="caution">
    <text evidence="14">The sequence shown here is derived from an EMBL/GenBank/DDBJ whole genome shotgun (WGS) entry which is preliminary data.</text>
</comment>
<dbReference type="InterPro" id="IPR004154">
    <property type="entry name" value="Anticodon-bd"/>
</dbReference>
<evidence type="ECO:0000256" key="2">
    <source>
        <dbReference type="ARBA" id="ARBA00022490"/>
    </source>
</evidence>
<evidence type="ECO:0000256" key="12">
    <source>
        <dbReference type="HAMAP-Rule" id="MF_00184"/>
    </source>
</evidence>
<keyword evidence="2 12" id="KW-0963">Cytoplasm</keyword>
<dbReference type="GO" id="GO:0005737">
    <property type="term" value="C:cytoplasm"/>
    <property type="evidence" value="ECO:0007669"/>
    <property type="project" value="UniProtKB-SubCell"/>
</dbReference>
<dbReference type="EC" id="6.1.1.3" evidence="12"/>
<dbReference type="HAMAP" id="MF_00184">
    <property type="entry name" value="Thr_tRNA_synth"/>
    <property type="match status" value="1"/>
</dbReference>
<dbReference type="GO" id="GO:0000049">
    <property type="term" value="F:tRNA binding"/>
    <property type="evidence" value="ECO:0007669"/>
    <property type="project" value="UniProtKB-KW"/>
</dbReference>
<dbReference type="Gene3D" id="3.40.50.800">
    <property type="entry name" value="Anticodon-binding domain"/>
    <property type="match status" value="1"/>
</dbReference>
<gene>
    <name evidence="12" type="primary">thrS</name>
    <name evidence="14" type="ORF">ENU31_02075</name>
</gene>
<evidence type="ECO:0000256" key="3">
    <source>
        <dbReference type="ARBA" id="ARBA00022555"/>
    </source>
</evidence>
<dbReference type="CDD" id="cd00860">
    <property type="entry name" value="ThrRS_anticodon"/>
    <property type="match status" value="1"/>
</dbReference>
<protein>
    <recommendedName>
        <fullName evidence="12">Threonine--tRNA ligase</fullName>
        <ecNumber evidence="12">6.1.1.3</ecNumber>
    </recommendedName>
    <alternativeName>
        <fullName evidence="12">Threonyl-tRNA synthetase</fullName>
        <shortName evidence="12">ThrRS</shortName>
    </alternativeName>
</protein>
<dbReference type="SUPFAM" id="SSF52954">
    <property type="entry name" value="Class II aaRS ABD-related"/>
    <property type="match status" value="1"/>
</dbReference>
<dbReference type="AlphaFoldDB" id="A0A7C4D0E4"/>
<comment type="caution">
    <text evidence="12">Lacks conserved residue(s) required for the propagation of feature annotation.</text>
</comment>
<dbReference type="FunFam" id="3.40.50.800:FF:000001">
    <property type="entry name" value="Threonine--tRNA ligase"/>
    <property type="match status" value="1"/>
</dbReference>
<evidence type="ECO:0000256" key="4">
    <source>
        <dbReference type="ARBA" id="ARBA00022598"/>
    </source>
</evidence>
<evidence type="ECO:0000313" key="14">
    <source>
        <dbReference type="EMBL" id="HGM07186.1"/>
    </source>
</evidence>
<dbReference type="PANTHER" id="PTHR11451">
    <property type="entry name" value="THREONINE-TRNA LIGASE"/>
    <property type="match status" value="1"/>
</dbReference>
<dbReference type="PRINTS" id="PR01047">
    <property type="entry name" value="TRNASYNTHTHR"/>
</dbReference>
<dbReference type="GO" id="GO:0004829">
    <property type="term" value="F:threonine-tRNA ligase activity"/>
    <property type="evidence" value="ECO:0007669"/>
    <property type="project" value="UniProtKB-UniRule"/>
</dbReference>
<comment type="similarity">
    <text evidence="1 12">Belongs to the class-II aminoacyl-tRNA synthetase family.</text>
</comment>